<dbReference type="CDD" id="cd07957">
    <property type="entry name" value="Anticodon_Ia_Met"/>
    <property type="match status" value="1"/>
</dbReference>
<keyword evidence="2 7" id="KW-0436">Ligase</keyword>
<proteinExistence type="inferred from homology"/>
<feature type="domain" description="Methionyl-tRNA synthetase anticodon-binding" evidence="9">
    <location>
        <begin position="404"/>
        <end position="517"/>
    </location>
</feature>
<dbReference type="AlphaFoldDB" id="A0A6M1RFU5"/>
<comment type="subunit">
    <text evidence="7">Monomer.</text>
</comment>
<evidence type="ECO:0000313" key="10">
    <source>
        <dbReference type="EMBL" id="NGO38476.1"/>
    </source>
</evidence>
<accession>A0A6M1RFU5</accession>
<comment type="function">
    <text evidence="1 7">Is required not only for elongation of protein synthesis but also for the initiation of all mRNA translation through initiator tRNA(fMet) aminoacylation.</text>
</comment>
<dbReference type="InterPro" id="IPR014729">
    <property type="entry name" value="Rossmann-like_a/b/a_fold"/>
</dbReference>
<feature type="short sequence motif" description="'KMSKS' region" evidence="7">
    <location>
        <begin position="315"/>
        <end position="319"/>
    </location>
</feature>
<reference evidence="10 11" key="1">
    <citation type="submission" date="2020-02" db="EMBL/GenBank/DDBJ databases">
        <title>Draft genome sequence of Limisphaera ngatamarikiensis NGM72.4T, a thermophilic Verrucomicrobia grouped in subdivision 3.</title>
        <authorList>
            <person name="Carere C.R."/>
            <person name="Steen J."/>
            <person name="Hugenholtz P."/>
            <person name="Stott M.B."/>
        </authorList>
    </citation>
    <scope>NUCLEOTIDE SEQUENCE [LARGE SCALE GENOMIC DNA]</scope>
    <source>
        <strain evidence="10 11">NGM72.4</strain>
    </source>
</reference>
<evidence type="ECO:0000256" key="5">
    <source>
        <dbReference type="ARBA" id="ARBA00022917"/>
    </source>
</evidence>
<evidence type="ECO:0000256" key="7">
    <source>
        <dbReference type="HAMAP-Rule" id="MF_01228"/>
    </source>
</evidence>
<dbReference type="PRINTS" id="PR01041">
    <property type="entry name" value="TRNASYNTHMET"/>
</dbReference>
<dbReference type="Gene3D" id="2.170.220.10">
    <property type="match status" value="1"/>
</dbReference>
<evidence type="ECO:0000256" key="3">
    <source>
        <dbReference type="ARBA" id="ARBA00022741"/>
    </source>
</evidence>
<dbReference type="GO" id="GO:0006431">
    <property type="term" value="P:methionyl-tRNA aminoacylation"/>
    <property type="evidence" value="ECO:0007669"/>
    <property type="project" value="UniProtKB-UniRule"/>
</dbReference>
<dbReference type="Gene3D" id="1.10.730.10">
    <property type="entry name" value="Isoleucyl-tRNA Synthetase, Domain 1"/>
    <property type="match status" value="1"/>
</dbReference>
<dbReference type="NCBIfam" id="TIGR00398">
    <property type="entry name" value="metG"/>
    <property type="match status" value="1"/>
</dbReference>
<comment type="catalytic activity">
    <reaction evidence="7">
        <text>tRNA(Met) + L-methionine + ATP = L-methionyl-tRNA(Met) + AMP + diphosphate</text>
        <dbReference type="Rhea" id="RHEA:13481"/>
        <dbReference type="Rhea" id="RHEA-COMP:9667"/>
        <dbReference type="Rhea" id="RHEA-COMP:9698"/>
        <dbReference type="ChEBI" id="CHEBI:30616"/>
        <dbReference type="ChEBI" id="CHEBI:33019"/>
        <dbReference type="ChEBI" id="CHEBI:57844"/>
        <dbReference type="ChEBI" id="CHEBI:78442"/>
        <dbReference type="ChEBI" id="CHEBI:78530"/>
        <dbReference type="ChEBI" id="CHEBI:456215"/>
        <dbReference type="EC" id="6.1.1.10"/>
    </reaction>
</comment>
<keyword evidence="5 7" id="KW-0648">Protein biosynthesis</keyword>
<keyword evidence="11" id="KW-1185">Reference proteome</keyword>
<sequence>MSKRFYITTAIDYVNGQPHLGHAYEKIVADVIARGRRSLGQEVFFLTGLDEHGQKVQRSAQAEGKPAQVYCDELAEVWLQFVRKLGISNDDFIRTTQPRHKAVVQALLRKLHDRGDLYKAPYRGWYSWKEETFLTDKDRRPDGTFDPMWGEVTELVEDNWFFRMSRYQSWLIEYIEAHPDFVHPPTRRNEVLSFLRSRPLEDLCISRPASRLSWGIPIPFDPDYVNYVWFDALTNYFSVPAAQGDPAALAALKGYYEPPDGNLARLELWPADIHVIGKDIVRFHAIYWPIMLHAAGIEPPRQVLVHGWWQKDGQKMSKTTGNVVDPVAVIDEWGVDAFRYYVLRELDIGPDGNWTDAGFKARYSAELANALGNLVHRTLSMLHRYRKGVVPPPHNELEPDAARVAAEVRSCLEQNRLQDALISIWSLITRANQYIDHTTPFKLAKDPAQAARLDQILYNLVETVRVVAVLLWPFLPTTATRIHAQLGLQGEPNRWTEAAWGRLPAGHTVQTPEVLFPRKEG</sequence>
<dbReference type="RefSeq" id="WP_165105969.1">
    <property type="nucleotide sequence ID" value="NZ_JAAKYA010000017.1"/>
</dbReference>
<protein>
    <recommendedName>
        <fullName evidence="7">Methionine--tRNA ligase</fullName>
        <ecNumber evidence="7">6.1.1.10</ecNumber>
    </recommendedName>
    <alternativeName>
        <fullName evidence="7">Methionyl-tRNA synthetase</fullName>
        <shortName evidence="7">MetRS</shortName>
    </alternativeName>
</protein>
<comment type="caution">
    <text evidence="10">The sequence shown here is derived from an EMBL/GenBank/DDBJ whole genome shotgun (WGS) entry which is preliminary data.</text>
</comment>
<evidence type="ECO:0000256" key="2">
    <source>
        <dbReference type="ARBA" id="ARBA00022598"/>
    </source>
</evidence>
<dbReference type="Pfam" id="PF19303">
    <property type="entry name" value="Anticodon_3"/>
    <property type="match status" value="1"/>
</dbReference>
<gene>
    <name evidence="7 10" type="primary">metG</name>
    <name evidence="10" type="ORF">G4L39_03560</name>
</gene>
<dbReference type="SUPFAM" id="SSF47323">
    <property type="entry name" value="Anticodon-binding domain of a subclass of class I aminoacyl-tRNA synthetases"/>
    <property type="match status" value="1"/>
</dbReference>
<dbReference type="Pfam" id="PF09334">
    <property type="entry name" value="tRNA-synt_1g"/>
    <property type="match status" value="2"/>
</dbReference>
<feature type="domain" description="Methionyl/Leucyl tRNA synthetase" evidence="8">
    <location>
        <begin position="157"/>
        <end position="379"/>
    </location>
</feature>
<keyword evidence="4 7" id="KW-0067">ATP-binding</keyword>
<evidence type="ECO:0000259" key="9">
    <source>
        <dbReference type="Pfam" id="PF19303"/>
    </source>
</evidence>
<feature type="domain" description="Methionyl/Leucyl tRNA synthetase" evidence="8">
    <location>
        <begin position="6"/>
        <end position="137"/>
    </location>
</feature>
<dbReference type="CDD" id="cd00814">
    <property type="entry name" value="MetRS_core"/>
    <property type="match status" value="1"/>
</dbReference>
<dbReference type="InterPro" id="IPR023457">
    <property type="entry name" value="Met-tRNA_synth_2"/>
</dbReference>
<evidence type="ECO:0000259" key="8">
    <source>
        <dbReference type="Pfam" id="PF09334"/>
    </source>
</evidence>
<comment type="subcellular location">
    <subcellularLocation>
        <location evidence="7">Cytoplasm</location>
    </subcellularLocation>
</comment>
<dbReference type="InterPro" id="IPR009080">
    <property type="entry name" value="tRNAsynth_Ia_anticodon-bd"/>
</dbReference>
<dbReference type="InterPro" id="IPR033911">
    <property type="entry name" value="MetRS_core"/>
</dbReference>
<keyword evidence="7" id="KW-0963">Cytoplasm</keyword>
<dbReference type="InterPro" id="IPR041872">
    <property type="entry name" value="Anticodon_Met"/>
</dbReference>
<dbReference type="NCBIfam" id="NF008900">
    <property type="entry name" value="PRK12267.1"/>
    <property type="match status" value="1"/>
</dbReference>
<dbReference type="Proteomes" id="UP000477311">
    <property type="component" value="Unassembled WGS sequence"/>
</dbReference>
<evidence type="ECO:0000256" key="1">
    <source>
        <dbReference type="ARBA" id="ARBA00003314"/>
    </source>
</evidence>
<dbReference type="GO" id="GO:0005737">
    <property type="term" value="C:cytoplasm"/>
    <property type="evidence" value="ECO:0007669"/>
    <property type="project" value="UniProtKB-SubCell"/>
</dbReference>
<dbReference type="HAMAP" id="MF_01228">
    <property type="entry name" value="Met_tRNA_synth_type2"/>
    <property type="match status" value="1"/>
</dbReference>
<comment type="similarity">
    <text evidence="7">Belongs to the class-I aminoacyl-tRNA synthetase family. MetG type 2B subfamily.</text>
</comment>
<dbReference type="EC" id="6.1.1.10" evidence="7"/>
<name>A0A6M1RFU5_9BACT</name>
<evidence type="ECO:0000313" key="11">
    <source>
        <dbReference type="Proteomes" id="UP000477311"/>
    </source>
</evidence>
<dbReference type="GO" id="GO:0005524">
    <property type="term" value="F:ATP binding"/>
    <property type="evidence" value="ECO:0007669"/>
    <property type="project" value="UniProtKB-UniRule"/>
</dbReference>
<dbReference type="SUPFAM" id="SSF52374">
    <property type="entry name" value="Nucleotidylyl transferase"/>
    <property type="match status" value="1"/>
</dbReference>
<dbReference type="InterPro" id="IPR014758">
    <property type="entry name" value="Met-tRNA_synth"/>
</dbReference>
<evidence type="ECO:0000256" key="6">
    <source>
        <dbReference type="ARBA" id="ARBA00023146"/>
    </source>
</evidence>
<dbReference type="Gene3D" id="3.40.50.620">
    <property type="entry name" value="HUPs"/>
    <property type="match status" value="1"/>
</dbReference>
<feature type="short sequence motif" description="'HIGH' region" evidence="7">
    <location>
        <begin position="12"/>
        <end position="22"/>
    </location>
</feature>
<keyword evidence="6 7" id="KW-0030">Aminoacyl-tRNA synthetase</keyword>
<dbReference type="GO" id="GO:0004825">
    <property type="term" value="F:methionine-tRNA ligase activity"/>
    <property type="evidence" value="ECO:0007669"/>
    <property type="project" value="UniProtKB-UniRule"/>
</dbReference>
<comment type="caution">
    <text evidence="7">Lacks conserved residue(s) required for the propagation of feature annotation.</text>
</comment>
<dbReference type="InterPro" id="IPR015413">
    <property type="entry name" value="Methionyl/Leucyl_tRNA_Synth"/>
</dbReference>
<keyword evidence="3 7" id="KW-0547">Nucleotide-binding</keyword>
<evidence type="ECO:0000256" key="4">
    <source>
        <dbReference type="ARBA" id="ARBA00022840"/>
    </source>
</evidence>
<organism evidence="10 11">
    <name type="scientific">Limisphaera ngatamarikiensis</name>
    <dbReference type="NCBI Taxonomy" id="1324935"/>
    <lineage>
        <taxon>Bacteria</taxon>
        <taxon>Pseudomonadati</taxon>
        <taxon>Verrucomicrobiota</taxon>
        <taxon>Verrucomicrobiia</taxon>
        <taxon>Limisphaerales</taxon>
        <taxon>Limisphaeraceae</taxon>
        <taxon>Limisphaera</taxon>
    </lineage>
</organism>
<dbReference type="PANTHER" id="PTHR43326">
    <property type="entry name" value="METHIONYL-TRNA SYNTHETASE"/>
    <property type="match status" value="1"/>
</dbReference>
<dbReference type="EMBL" id="JAAKYA010000017">
    <property type="protein sequence ID" value="NGO38476.1"/>
    <property type="molecule type" value="Genomic_DNA"/>
</dbReference>
<dbReference type="PANTHER" id="PTHR43326:SF1">
    <property type="entry name" value="METHIONINE--TRNA LIGASE, MITOCHONDRIAL"/>
    <property type="match status" value="1"/>
</dbReference>